<reference evidence="1 2" key="1">
    <citation type="journal article" date="2023" name="Science">
        <title>Complex scaffold remodeling in plant triterpene biosynthesis.</title>
        <authorList>
            <person name="De La Pena R."/>
            <person name="Hodgson H."/>
            <person name="Liu J.C."/>
            <person name="Stephenson M.J."/>
            <person name="Martin A.C."/>
            <person name="Owen C."/>
            <person name="Harkess A."/>
            <person name="Leebens-Mack J."/>
            <person name="Jimenez L.E."/>
            <person name="Osbourn A."/>
            <person name="Sattely E.S."/>
        </authorList>
    </citation>
    <scope>NUCLEOTIDE SEQUENCE [LARGE SCALE GENOMIC DNA]</scope>
    <source>
        <strain evidence="2">cv. JPN11</strain>
        <tissue evidence="1">Leaf</tissue>
    </source>
</reference>
<dbReference type="Proteomes" id="UP001164539">
    <property type="component" value="Chromosome 1"/>
</dbReference>
<evidence type="ECO:0000313" key="2">
    <source>
        <dbReference type="Proteomes" id="UP001164539"/>
    </source>
</evidence>
<evidence type="ECO:0000313" key="1">
    <source>
        <dbReference type="EMBL" id="KAJ4730006.1"/>
    </source>
</evidence>
<keyword evidence="1" id="KW-0575">Peroxidase</keyword>
<comment type="caution">
    <text evidence="1">The sequence shown here is derived from an EMBL/GenBank/DDBJ whole genome shotgun (WGS) entry which is preliminary data.</text>
</comment>
<protein>
    <submittedName>
        <fullName evidence="1">Peroxidase</fullName>
    </submittedName>
</protein>
<dbReference type="EMBL" id="CM051394">
    <property type="protein sequence ID" value="KAJ4730006.1"/>
    <property type="molecule type" value="Genomic_DNA"/>
</dbReference>
<organism evidence="1 2">
    <name type="scientific">Melia azedarach</name>
    <name type="common">Chinaberry tree</name>
    <dbReference type="NCBI Taxonomy" id="155640"/>
    <lineage>
        <taxon>Eukaryota</taxon>
        <taxon>Viridiplantae</taxon>
        <taxon>Streptophyta</taxon>
        <taxon>Embryophyta</taxon>
        <taxon>Tracheophyta</taxon>
        <taxon>Spermatophyta</taxon>
        <taxon>Magnoliopsida</taxon>
        <taxon>eudicotyledons</taxon>
        <taxon>Gunneridae</taxon>
        <taxon>Pentapetalae</taxon>
        <taxon>rosids</taxon>
        <taxon>malvids</taxon>
        <taxon>Sapindales</taxon>
        <taxon>Meliaceae</taxon>
        <taxon>Melia</taxon>
    </lineage>
</organism>
<gene>
    <name evidence="1" type="ORF">OWV82_002697</name>
</gene>
<keyword evidence="1" id="KW-0560">Oxidoreductase</keyword>
<name>A0ACC1Z2S0_MELAZ</name>
<proteinExistence type="predicted"/>
<keyword evidence="2" id="KW-1185">Reference proteome</keyword>
<sequence>MAGQKLLLSFLFLLVLIISAFVLDFSNAHRLKLGFYKKSCPEMEAIVAKTTYRFISRVPTLAAPILRMHFHDCFVRGCDGSVLLNSTK</sequence>
<accession>A0ACC1Z2S0</accession>